<protein>
    <submittedName>
        <fullName evidence="2">Polynucleotidyl transferase</fullName>
    </submittedName>
</protein>
<feature type="compositionally biased region" description="Basic and acidic residues" evidence="1">
    <location>
        <begin position="79"/>
        <end position="100"/>
    </location>
</feature>
<feature type="compositionally biased region" description="Polar residues" evidence="1">
    <location>
        <begin position="67"/>
        <end position="78"/>
    </location>
</feature>
<accession>A0A392RGP5</accession>
<dbReference type="AlphaFoldDB" id="A0A392RGP5"/>
<dbReference type="GO" id="GO:0016740">
    <property type="term" value="F:transferase activity"/>
    <property type="evidence" value="ECO:0007669"/>
    <property type="project" value="UniProtKB-KW"/>
</dbReference>
<organism evidence="2 3">
    <name type="scientific">Trifolium medium</name>
    <dbReference type="NCBI Taxonomy" id="97028"/>
    <lineage>
        <taxon>Eukaryota</taxon>
        <taxon>Viridiplantae</taxon>
        <taxon>Streptophyta</taxon>
        <taxon>Embryophyta</taxon>
        <taxon>Tracheophyta</taxon>
        <taxon>Spermatophyta</taxon>
        <taxon>Magnoliopsida</taxon>
        <taxon>eudicotyledons</taxon>
        <taxon>Gunneridae</taxon>
        <taxon>Pentapetalae</taxon>
        <taxon>rosids</taxon>
        <taxon>fabids</taxon>
        <taxon>Fabales</taxon>
        <taxon>Fabaceae</taxon>
        <taxon>Papilionoideae</taxon>
        <taxon>50 kb inversion clade</taxon>
        <taxon>NPAAA clade</taxon>
        <taxon>Hologalegina</taxon>
        <taxon>IRL clade</taxon>
        <taxon>Trifolieae</taxon>
        <taxon>Trifolium</taxon>
    </lineage>
</organism>
<feature type="region of interest" description="Disordered" evidence="1">
    <location>
        <begin position="63"/>
        <end position="100"/>
    </location>
</feature>
<comment type="caution">
    <text evidence="2">The sequence shown here is derived from an EMBL/GenBank/DDBJ whole genome shotgun (WGS) entry which is preliminary data.</text>
</comment>
<dbReference type="Proteomes" id="UP000265520">
    <property type="component" value="Unassembled WGS sequence"/>
</dbReference>
<dbReference type="EMBL" id="LXQA010219193">
    <property type="protein sequence ID" value="MCI34996.1"/>
    <property type="molecule type" value="Genomic_DNA"/>
</dbReference>
<sequence length="100" mass="11102">MLSDQLRNVGFPVNNHRLVLQLISGLPEAYRSVATLIHHSNPLPAFYQARSMLTLEEAGIAKMASPGSHSAMHTTPQRPSKDTSQRGNRRPDNRSRSRGN</sequence>
<evidence type="ECO:0000256" key="1">
    <source>
        <dbReference type="SAM" id="MobiDB-lite"/>
    </source>
</evidence>
<keyword evidence="2" id="KW-0808">Transferase</keyword>
<reference evidence="2 3" key="1">
    <citation type="journal article" date="2018" name="Front. Plant Sci.">
        <title>Red Clover (Trifolium pratense) and Zigzag Clover (T. medium) - A Picture of Genomic Similarities and Differences.</title>
        <authorList>
            <person name="Dluhosova J."/>
            <person name="Istvanek J."/>
            <person name="Nedelnik J."/>
            <person name="Repkova J."/>
        </authorList>
    </citation>
    <scope>NUCLEOTIDE SEQUENCE [LARGE SCALE GENOMIC DNA]</scope>
    <source>
        <strain evidence="3">cv. 10/8</strain>
        <tissue evidence="2">Leaf</tissue>
    </source>
</reference>
<proteinExistence type="predicted"/>
<evidence type="ECO:0000313" key="3">
    <source>
        <dbReference type="Proteomes" id="UP000265520"/>
    </source>
</evidence>
<dbReference type="PANTHER" id="PTHR47481">
    <property type="match status" value="1"/>
</dbReference>
<name>A0A392RGP5_9FABA</name>
<keyword evidence="3" id="KW-1185">Reference proteome</keyword>
<evidence type="ECO:0000313" key="2">
    <source>
        <dbReference type="EMBL" id="MCI34996.1"/>
    </source>
</evidence>
<dbReference type="PANTHER" id="PTHR47481:SF10">
    <property type="entry name" value="COPIA-LIKE POLYPROTEIN_RETROTRANSPOSON"/>
    <property type="match status" value="1"/>
</dbReference>